<evidence type="ECO:0000256" key="5">
    <source>
        <dbReference type="ARBA" id="ARBA00022989"/>
    </source>
</evidence>
<dbReference type="InterPro" id="IPR010656">
    <property type="entry name" value="DctM"/>
</dbReference>
<dbReference type="OrthoDB" id="9790209at2"/>
<feature type="transmembrane region" description="Helical" evidence="7">
    <location>
        <begin position="241"/>
        <end position="259"/>
    </location>
</feature>
<dbReference type="GO" id="GO:0005886">
    <property type="term" value="C:plasma membrane"/>
    <property type="evidence" value="ECO:0007669"/>
    <property type="project" value="UniProtKB-SubCell"/>
</dbReference>
<feature type="transmembrane region" description="Helical" evidence="7">
    <location>
        <begin position="358"/>
        <end position="380"/>
    </location>
</feature>
<keyword evidence="7" id="KW-0813">Transport</keyword>
<evidence type="ECO:0000256" key="3">
    <source>
        <dbReference type="ARBA" id="ARBA00022519"/>
    </source>
</evidence>
<accession>A0A1X7PWA0</accession>
<evidence type="ECO:0000259" key="8">
    <source>
        <dbReference type="Pfam" id="PF06808"/>
    </source>
</evidence>
<comment type="subcellular location">
    <subcellularLocation>
        <location evidence="1 7">Cell inner membrane</location>
        <topology evidence="1 7">Multi-pass membrane protein</topology>
    </subcellularLocation>
</comment>
<feature type="transmembrane region" description="Helical" evidence="7">
    <location>
        <begin position="392"/>
        <end position="415"/>
    </location>
</feature>
<dbReference type="AlphaFoldDB" id="A0A1X7PWA0"/>
<evidence type="ECO:0000313" key="9">
    <source>
        <dbReference type="EMBL" id="SMH56485.1"/>
    </source>
</evidence>
<feature type="transmembrane region" description="Helical" evidence="7">
    <location>
        <begin position="212"/>
        <end position="235"/>
    </location>
</feature>
<keyword evidence="6 7" id="KW-0472">Membrane</keyword>
<protein>
    <recommendedName>
        <fullName evidence="7">TRAP transporter large permease protein</fullName>
    </recommendedName>
</protein>
<evidence type="ECO:0000256" key="6">
    <source>
        <dbReference type="ARBA" id="ARBA00023136"/>
    </source>
</evidence>
<feature type="transmembrane region" description="Helical" evidence="7">
    <location>
        <begin position="271"/>
        <end position="292"/>
    </location>
</feature>
<comment type="caution">
    <text evidence="7">Lacks conserved residue(s) required for the propagation of feature annotation.</text>
</comment>
<keyword evidence="3 7" id="KW-0997">Cell inner membrane</keyword>
<dbReference type="NCBIfam" id="TIGR00786">
    <property type="entry name" value="dctM"/>
    <property type="match status" value="1"/>
</dbReference>
<keyword evidence="2" id="KW-1003">Cell membrane</keyword>
<sequence>MVGLLFVLAAVLLAIAAEIFLVLGVPAVVTKYLMYPMMPDLIIGQRLVGGVEVVTLLAIPFFIFAADLMARGRMAGQLAGLFRALVGHKRGGLGHSTVVTCMVFGAAAGSAPATVAAMGRVAFPELRRSGFSERFSLGLIASSAECALLIPPSITFVVYSWLTGTSIAALFAAGLMVGIVLGLGFMALVAFTAWREGIPGVERVTWRGRWSAFVDAFWALLMQVIILVGIFSGIFTATEAAAVSAVYAVIVEVFIFRSLSLRDVFSIARDSAVSTGVIFILLSMGALLAYFITLAGFDRTLLGIIQDNNVNWIVFMLCVNVLFLICGMFLDPNSIMVIFLPTLFPVSTALGIDPVHFGMIVTLNVCTGMITPPVGLDLAVTSATLGRPVEQVVAGIMPFIAVNLLVLALVSYVPWLSTFLPNLIF</sequence>
<feature type="domain" description="TRAP C4-dicarboxylate transport system permease DctM subunit" evidence="8">
    <location>
        <begin position="6"/>
        <end position="416"/>
    </location>
</feature>
<evidence type="ECO:0000256" key="2">
    <source>
        <dbReference type="ARBA" id="ARBA00022475"/>
    </source>
</evidence>
<comment type="similarity">
    <text evidence="7">Belongs to the TRAP transporter large permease family.</text>
</comment>
<comment type="subunit">
    <text evidence="7">The complex comprises the extracytoplasmic solute receptor protein and the two transmembrane proteins.</text>
</comment>
<evidence type="ECO:0000256" key="7">
    <source>
        <dbReference type="RuleBase" id="RU369079"/>
    </source>
</evidence>
<feature type="transmembrane region" description="Helical" evidence="7">
    <location>
        <begin position="167"/>
        <end position="191"/>
    </location>
</feature>
<feature type="transmembrane region" description="Helical" evidence="7">
    <location>
        <begin position="312"/>
        <end position="330"/>
    </location>
</feature>
<evidence type="ECO:0000256" key="4">
    <source>
        <dbReference type="ARBA" id="ARBA00022692"/>
    </source>
</evidence>
<keyword evidence="5 7" id="KW-1133">Transmembrane helix</keyword>
<dbReference type="RefSeq" id="WP_085467129.1">
    <property type="nucleotide sequence ID" value="NZ_FXBL01000004.1"/>
</dbReference>
<gene>
    <name evidence="9" type="ORF">SAMN02982922_5553</name>
</gene>
<feature type="transmembrane region" description="Helical" evidence="7">
    <location>
        <begin position="48"/>
        <end position="70"/>
    </location>
</feature>
<dbReference type="Pfam" id="PF06808">
    <property type="entry name" value="DctM"/>
    <property type="match status" value="1"/>
</dbReference>
<dbReference type="PANTHER" id="PTHR33362:SF5">
    <property type="entry name" value="C4-DICARBOXYLATE TRAP TRANSPORTER LARGE PERMEASE PROTEIN DCTM"/>
    <property type="match status" value="1"/>
</dbReference>
<feature type="transmembrane region" description="Helical" evidence="7">
    <location>
        <begin position="137"/>
        <end position="161"/>
    </location>
</feature>
<dbReference type="GO" id="GO:0022857">
    <property type="term" value="F:transmembrane transporter activity"/>
    <property type="evidence" value="ECO:0007669"/>
    <property type="project" value="UniProtKB-UniRule"/>
</dbReference>
<evidence type="ECO:0000313" key="10">
    <source>
        <dbReference type="Proteomes" id="UP000193083"/>
    </source>
</evidence>
<evidence type="ECO:0000256" key="1">
    <source>
        <dbReference type="ARBA" id="ARBA00004429"/>
    </source>
</evidence>
<keyword evidence="4 7" id="KW-0812">Transmembrane</keyword>
<proteinExistence type="inferred from homology"/>
<dbReference type="PIRSF" id="PIRSF006066">
    <property type="entry name" value="HI0050"/>
    <property type="match status" value="1"/>
</dbReference>
<dbReference type="EMBL" id="FXBL01000004">
    <property type="protein sequence ID" value="SMH56485.1"/>
    <property type="molecule type" value="Genomic_DNA"/>
</dbReference>
<dbReference type="InterPro" id="IPR004681">
    <property type="entry name" value="TRAP_DctM"/>
</dbReference>
<feature type="transmembrane region" description="Helical" evidence="7">
    <location>
        <begin position="335"/>
        <end position="352"/>
    </location>
</feature>
<comment type="function">
    <text evidence="7">Part of the tripartite ATP-independent periplasmic (TRAP) transport system.</text>
</comment>
<dbReference type="Proteomes" id="UP000193083">
    <property type="component" value="Unassembled WGS sequence"/>
</dbReference>
<dbReference type="PANTHER" id="PTHR33362">
    <property type="entry name" value="SIALIC ACID TRAP TRANSPORTER PERMEASE PROTEIN SIAT-RELATED"/>
    <property type="match status" value="1"/>
</dbReference>
<name>A0A1X7PWA0_9HYPH</name>
<keyword evidence="10" id="KW-1185">Reference proteome</keyword>
<reference evidence="9 10" key="1">
    <citation type="submission" date="2017-04" db="EMBL/GenBank/DDBJ databases">
        <authorList>
            <person name="Afonso C.L."/>
            <person name="Miller P.J."/>
            <person name="Scott M.A."/>
            <person name="Spackman E."/>
            <person name="Goraichik I."/>
            <person name="Dimitrov K.M."/>
            <person name="Suarez D.L."/>
            <person name="Swayne D.E."/>
        </authorList>
    </citation>
    <scope>NUCLEOTIDE SEQUENCE [LARGE SCALE GENOMIC DNA]</scope>
    <source>
        <strain evidence="9 10">B5P</strain>
    </source>
</reference>
<organism evidence="9 10">
    <name type="scientific">Mesorhizobium australicum</name>
    <dbReference type="NCBI Taxonomy" id="536018"/>
    <lineage>
        <taxon>Bacteria</taxon>
        <taxon>Pseudomonadati</taxon>
        <taxon>Pseudomonadota</taxon>
        <taxon>Alphaproteobacteria</taxon>
        <taxon>Hyphomicrobiales</taxon>
        <taxon>Phyllobacteriaceae</taxon>
        <taxon>Mesorhizobium</taxon>
    </lineage>
</organism>